<dbReference type="Proteomes" id="UP000245119">
    <property type="component" value="Linkage Group LG11"/>
</dbReference>
<evidence type="ECO:0000256" key="1">
    <source>
        <dbReference type="SAM" id="MobiDB-lite"/>
    </source>
</evidence>
<sequence>MYQNQHADTKSPVKSQTPSVTSCVEKPQHLKDIRVLGRKDAEPNLSVTELELLTAVSSHDLSTASSIADDCGSVSPGRLRRKEVLLQASLTSSSTKALAMDWTCAPPADSRPLQSRPTMDSRRPKKTRPPKGNLEKNSGKGDERKAMDMGSPRADAPNNKEKQRRWCVRAGLEARQTPAYCESHASAFCRPYSSPTPSLGSRSRDQRSPSNMYVFLNPNIHVKTPFKHNIHKPRDAEKTKLKSPSQNLKELTAAATYHVSRILAAYSGNEPVQPTGHLLKGRLKPMYPVVVTGPKIEHCRGILSETRSYFPSASRTFQRRRQIMMQLKSGDRHFSSLSLCQQKGYDSVHRVSAASSAEDWVSNSGEEKESVEDDGDAEIEINEKETCEIMLKQL</sequence>
<feature type="region of interest" description="Disordered" evidence="1">
    <location>
        <begin position="1"/>
        <end position="25"/>
    </location>
</feature>
<evidence type="ECO:0000313" key="2">
    <source>
        <dbReference type="EMBL" id="PVD21511.1"/>
    </source>
</evidence>
<evidence type="ECO:0000313" key="3">
    <source>
        <dbReference type="Proteomes" id="UP000245119"/>
    </source>
</evidence>
<protein>
    <submittedName>
        <fullName evidence="2">Uncharacterized protein</fullName>
    </submittedName>
</protein>
<feature type="compositionally biased region" description="Basic and acidic residues" evidence="1">
    <location>
        <begin position="133"/>
        <end position="147"/>
    </location>
</feature>
<organism evidence="2 3">
    <name type="scientific">Pomacea canaliculata</name>
    <name type="common">Golden apple snail</name>
    <dbReference type="NCBI Taxonomy" id="400727"/>
    <lineage>
        <taxon>Eukaryota</taxon>
        <taxon>Metazoa</taxon>
        <taxon>Spiralia</taxon>
        <taxon>Lophotrochozoa</taxon>
        <taxon>Mollusca</taxon>
        <taxon>Gastropoda</taxon>
        <taxon>Caenogastropoda</taxon>
        <taxon>Architaenioglossa</taxon>
        <taxon>Ampullarioidea</taxon>
        <taxon>Ampullariidae</taxon>
        <taxon>Pomacea</taxon>
    </lineage>
</organism>
<dbReference type="AlphaFoldDB" id="A0A2T7NK26"/>
<gene>
    <name evidence="2" type="ORF">C0Q70_17309</name>
</gene>
<dbReference type="EMBL" id="PZQS01000011">
    <property type="protein sequence ID" value="PVD21511.1"/>
    <property type="molecule type" value="Genomic_DNA"/>
</dbReference>
<dbReference type="OrthoDB" id="2017317at2759"/>
<feature type="region of interest" description="Disordered" evidence="1">
    <location>
        <begin position="104"/>
        <end position="162"/>
    </location>
</feature>
<proteinExistence type="predicted"/>
<feature type="compositionally biased region" description="Polar residues" evidence="1">
    <location>
        <begin position="1"/>
        <end position="22"/>
    </location>
</feature>
<keyword evidence="3" id="KW-1185">Reference proteome</keyword>
<comment type="caution">
    <text evidence="2">The sequence shown here is derived from an EMBL/GenBank/DDBJ whole genome shotgun (WGS) entry which is preliminary data.</text>
</comment>
<feature type="region of interest" description="Disordered" evidence="1">
    <location>
        <begin position="356"/>
        <end position="376"/>
    </location>
</feature>
<accession>A0A2T7NK26</accession>
<reference evidence="2 3" key="1">
    <citation type="submission" date="2018-04" db="EMBL/GenBank/DDBJ databases">
        <title>The genome of golden apple snail Pomacea canaliculata provides insight into stress tolerance and invasive adaptation.</title>
        <authorList>
            <person name="Liu C."/>
            <person name="Liu B."/>
            <person name="Ren Y."/>
            <person name="Zhang Y."/>
            <person name="Wang H."/>
            <person name="Li S."/>
            <person name="Jiang F."/>
            <person name="Yin L."/>
            <person name="Zhang G."/>
            <person name="Qian W."/>
            <person name="Fan W."/>
        </authorList>
    </citation>
    <scope>NUCLEOTIDE SEQUENCE [LARGE SCALE GENOMIC DNA]</scope>
    <source>
        <strain evidence="2">SZHN2017</strain>
        <tissue evidence="2">Muscle</tissue>
    </source>
</reference>
<name>A0A2T7NK26_POMCA</name>